<feature type="domain" description="GIY-YIG" evidence="1">
    <location>
        <begin position="172"/>
        <end position="266"/>
    </location>
</feature>
<dbReference type="CDD" id="cd10446">
    <property type="entry name" value="GIY-YIG_unchar_1"/>
    <property type="match status" value="1"/>
</dbReference>
<proteinExistence type="predicted"/>
<dbReference type="RefSeq" id="WP_345065065.1">
    <property type="nucleotide sequence ID" value="NZ_BAABEX010000026.1"/>
</dbReference>
<dbReference type="Proteomes" id="UP001501788">
    <property type="component" value="Unassembled WGS sequence"/>
</dbReference>
<reference evidence="3" key="1">
    <citation type="journal article" date="2019" name="Int. J. Syst. Evol. Microbiol.">
        <title>The Global Catalogue of Microorganisms (GCM) 10K type strain sequencing project: providing services to taxonomists for standard genome sequencing and annotation.</title>
        <authorList>
            <consortium name="The Broad Institute Genomics Platform"/>
            <consortium name="The Broad Institute Genome Sequencing Center for Infectious Disease"/>
            <person name="Wu L."/>
            <person name="Ma J."/>
        </authorList>
    </citation>
    <scope>NUCLEOTIDE SEQUENCE [LARGE SCALE GENOMIC DNA]</scope>
    <source>
        <strain evidence="3">JCM 31890</strain>
    </source>
</reference>
<gene>
    <name evidence="2" type="ORF">GCM10023090_22950</name>
</gene>
<dbReference type="Gene3D" id="3.40.1440.10">
    <property type="entry name" value="GIY-YIG endonuclease"/>
    <property type="match status" value="1"/>
</dbReference>
<accession>A0ABP8LE37</accession>
<dbReference type="SUPFAM" id="SSF82771">
    <property type="entry name" value="GIY-YIG endonuclease"/>
    <property type="match status" value="1"/>
</dbReference>
<comment type="caution">
    <text evidence="2">The sequence shown here is derived from an EMBL/GenBank/DDBJ whole genome shotgun (WGS) entry which is preliminary data.</text>
</comment>
<evidence type="ECO:0000259" key="1">
    <source>
        <dbReference type="PROSITE" id="PS50164"/>
    </source>
</evidence>
<dbReference type="InterPro" id="IPR000305">
    <property type="entry name" value="GIY-YIG_endonuc"/>
</dbReference>
<dbReference type="EMBL" id="BAABEX010000026">
    <property type="protein sequence ID" value="GAA4426684.1"/>
    <property type="molecule type" value="Genomic_DNA"/>
</dbReference>
<keyword evidence="3" id="KW-1185">Reference proteome</keyword>
<evidence type="ECO:0000313" key="2">
    <source>
        <dbReference type="EMBL" id="GAA4426684.1"/>
    </source>
</evidence>
<sequence length="269" mass="30635">MRVFDLLKLMEPAITPNETKIHLATWNGEDNPLDVYLAGDFPEWQRWQTKRNFEKRFVVALIALPSPNKWLFGGAYTAAGCEERQSNYYYQLNEITSCAEMNGRLIAYFERPGRQSYLKGDRWNDQILLSEILAERLRIAEFPGYRAIDLSKEELDIITSQAIESWKAALSSVAGVYLISDTKSGKLYVGSASGEGGIWQRWQAYSATGHGGNVELKQLIKLEGSSRSSHFRFSVLEIADLHESRESVLRRESHWKSVLLSREHGLNAN</sequence>
<name>A0ABP8LE37_9BURK</name>
<dbReference type="PROSITE" id="PS50164">
    <property type="entry name" value="GIY_YIG"/>
    <property type="match status" value="1"/>
</dbReference>
<organism evidence="2 3">
    <name type="scientific">Acidovorax lacteus</name>
    <dbReference type="NCBI Taxonomy" id="1924988"/>
    <lineage>
        <taxon>Bacteria</taxon>
        <taxon>Pseudomonadati</taxon>
        <taxon>Pseudomonadota</taxon>
        <taxon>Betaproteobacteria</taxon>
        <taxon>Burkholderiales</taxon>
        <taxon>Comamonadaceae</taxon>
        <taxon>Acidovorax</taxon>
    </lineage>
</organism>
<evidence type="ECO:0000313" key="3">
    <source>
        <dbReference type="Proteomes" id="UP001501788"/>
    </source>
</evidence>
<protein>
    <recommendedName>
        <fullName evidence="1">GIY-YIG domain-containing protein</fullName>
    </recommendedName>
</protein>
<dbReference type="Pfam" id="PF01541">
    <property type="entry name" value="GIY-YIG"/>
    <property type="match status" value="1"/>
</dbReference>
<dbReference type="InterPro" id="IPR035901">
    <property type="entry name" value="GIY-YIG_endonuc_sf"/>
</dbReference>